<reference evidence="4" key="1">
    <citation type="submission" date="2019-03" db="EMBL/GenBank/DDBJ databases">
        <authorList>
            <person name="Danneels B."/>
        </authorList>
    </citation>
    <scope>NUCLEOTIDE SEQUENCE</scope>
</reference>
<evidence type="ECO:0000313" key="3">
    <source>
        <dbReference type="EMBL" id="VFR88186.1"/>
    </source>
</evidence>
<accession>A0A484XJ21</accession>
<dbReference type="EMBL" id="CAADIZ010000027">
    <property type="protein sequence ID" value="VFS24068.1"/>
    <property type="molecule type" value="Genomic_DNA"/>
</dbReference>
<name>A0A484XJ21_9ZZZZ</name>
<dbReference type="AlphaFoldDB" id="A0A484XJ21"/>
<dbReference type="EMBL" id="CAADIP010000023">
    <property type="protein sequence ID" value="VFR88186.1"/>
    <property type="molecule type" value="Genomic_DNA"/>
</dbReference>
<proteinExistence type="predicted"/>
<evidence type="ECO:0000313" key="4">
    <source>
        <dbReference type="EMBL" id="VFS24068.1"/>
    </source>
</evidence>
<evidence type="ECO:0000313" key="2">
    <source>
        <dbReference type="EMBL" id="VFR73441.1"/>
    </source>
</evidence>
<organism evidence="4">
    <name type="scientific">plant metagenome</name>
    <dbReference type="NCBI Taxonomy" id="1297885"/>
    <lineage>
        <taxon>unclassified sequences</taxon>
        <taxon>metagenomes</taxon>
        <taxon>organismal metagenomes</taxon>
    </lineage>
</organism>
<dbReference type="EMBL" id="CAADIK010000035">
    <property type="protein sequence ID" value="VFR73441.1"/>
    <property type="molecule type" value="Genomic_DNA"/>
</dbReference>
<evidence type="ECO:0000313" key="1">
    <source>
        <dbReference type="EMBL" id="VFR54788.1"/>
    </source>
</evidence>
<dbReference type="EMBL" id="CAADII010000037">
    <property type="protein sequence ID" value="VFR54788.1"/>
    <property type="molecule type" value="Genomic_DNA"/>
</dbReference>
<gene>
    <name evidence="1" type="ORF">BRI6_1107</name>
    <name evidence="2" type="ORF">BRI9_1161</name>
    <name evidence="3" type="ORF">IVO3_1158</name>
    <name evidence="4" type="ORF">RAN7_1097</name>
</gene>
<sequence length="420" mass="45883">MAVWTWAPDWSEAISETLAWLTDVLTSPAGVEQARALRRHPRRTFGVEFVVQGSDRTRLDLALHRDGGQPWLLPIWPDVDVLPAALPAGAASVSLTTANLDYQAGGRALLLGDTAADYELLDVATVEADRLVLGASVARTWPAGTRIYPVRLARLVELDLPRLTDQHSRASATFQAVEPCDWPVWTPDAVYLGHPVLADRPDESEDLTHSMTRLMLVLDNDVGLPQWTDTAGRAFDARQHRWLSAGRAERARLRSILYYLRGRQRRVWVPTHAEDLVLAADVAAGSIVLDVRAVGLADGDLPAARRHVRIEAPGGLAWHRRIVSASAVSAEVERIEIDAPLTAALPRLLESGAPRLLESGGVRLTEPMPVALARLDVLRISYMALCRGSADSISIEHMTDSYGVARCNTTFQGTDVPGID</sequence>
<protein>
    <submittedName>
        <fullName evidence="4">Phage protein</fullName>
    </submittedName>
</protein>